<dbReference type="PANTHER" id="PTHR46300">
    <property type="entry name" value="P450, PUTATIVE (EUROFUNG)-RELATED-RELATED"/>
    <property type="match status" value="1"/>
</dbReference>
<dbReference type="OrthoDB" id="2789670at2759"/>
<evidence type="ECO:0000256" key="1">
    <source>
        <dbReference type="ARBA" id="ARBA00001971"/>
    </source>
</evidence>
<dbReference type="GO" id="GO:0020037">
    <property type="term" value="F:heme binding"/>
    <property type="evidence" value="ECO:0007669"/>
    <property type="project" value="InterPro"/>
</dbReference>
<evidence type="ECO:0000313" key="11">
    <source>
        <dbReference type="EMBL" id="KDQ24209.1"/>
    </source>
</evidence>
<evidence type="ECO:0000256" key="6">
    <source>
        <dbReference type="ARBA" id="ARBA00023002"/>
    </source>
</evidence>
<evidence type="ECO:0000256" key="8">
    <source>
        <dbReference type="ARBA" id="ARBA00023033"/>
    </source>
</evidence>
<protein>
    <recommendedName>
        <fullName evidence="13">Cytochrome P450</fullName>
    </recommendedName>
</protein>
<dbReference type="PROSITE" id="PS00086">
    <property type="entry name" value="CYTOCHROME_P450"/>
    <property type="match status" value="1"/>
</dbReference>
<dbReference type="InterPro" id="IPR017972">
    <property type="entry name" value="Cyt_P450_CS"/>
</dbReference>
<dbReference type="STRING" id="1137138.A0A067N8M7"/>
<evidence type="ECO:0000256" key="9">
    <source>
        <dbReference type="PIRSR" id="PIRSR602401-1"/>
    </source>
</evidence>
<dbReference type="InParanoid" id="A0A067N8M7"/>
<sequence length="513" mass="57399">MDVNSRLLFYASLAASIPLLAWNLTKSNRKIPLPPGPPADPIIGHLLRFPSENPELVFHEWSKQYGDVIHLSVLGRSIVVLDSHQVAIDLLEKRSALYSDRPRFLVFDLMGWDPDVVFMSYGQRFREHRKLFHAYFMQKSCLQFQPVQLHNAHLLVHGLMRNEGNHNQLLARFTTAVAIRIAYGHQIVSDDDEYIDILDTMGTAVRAGGLPGATAVDAFPILQHFPSWFPGTHYANAARAWRWAIRRLYDTPYDSVRKQMAEGLAKPSVLSMQLEAAAGRALTREEIEDMKGTAAIIYAAGAETTWTAISTFLLAMVLHPECQETGQEEVDRVVGRDRLPTFDDRDSLPYIDCVIQEVLRWHPVTPLGIPHRSTHDDIYRGMFIPKGSYIIFNETGMSLDPKIYANPTAFNPARFLPKSAGGNGKPPFDVAFGYGRRICPGRHLATASLWIAIATIFSTLHISKARDENGTEITPPVEFEKGISSQPKPFACNIVARSDMAARIVAEAIENSD</sequence>
<dbReference type="PRINTS" id="PR00463">
    <property type="entry name" value="EP450I"/>
</dbReference>
<name>A0A067N8M7_PLEO1</name>
<dbReference type="InterPro" id="IPR050364">
    <property type="entry name" value="Cytochrome_P450_fung"/>
</dbReference>
<comment type="pathway">
    <text evidence="2">Secondary metabolite biosynthesis.</text>
</comment>
<evidence type="ECO:0000256" key="5">
    <source>
        <dbReference type="ARBA" id="ARBA00022723"/>
    </source>
</evidence>
<evidence type="ECO:0000256" key="10">
    <source>
        <dbReference type="RuleBase" id="RU000461"/>
    </source>
</evidence>
<dbReference type="Proteomes" id="UP000027073">
    <property type="component" value="Unassembled WGS sequence"/>
</dbReference>
<dbReference type="InterPro" id="IPR002401">
    <property type="entry name" value="Cyt_P450_E_grp-I"/>
</dbReference>
<evidence type="ECO:0000256" key="2">
    <source>
        <dbReference type="ARBA" id="ARBA00005179"/>
    </source>
</evidence>
<gene>
    <name evidence="11" type="ORF">PLEOSDRAFT_33357</name>
</gene>
<reference evidence="12" key="1">
    <citation type="journal article" date="2014" name="Proc. Natl. Acad. Sci. U.S.A.">
        <title>Extensive sampling of basidiomycete genomes demonstrates inadequacy of the white-rot/brown-rot paradigm for wood decay fungi.</title>
        <authorList>
            <person name="Riley R."/>
            <person name="Salamov A.A."/>
            <person name="Brown D.W."/>
            <person name="Nagy L.G."/>
            <person name="Floudas D."/>
            <person name="Held B.W."/>
            <person name="Levasseur A."/>
            <person name="Lombard V."/>
            <person name="Morin E."/>
            <person name="Otillar R."/>
            <person name="Lindquist E.A."/>
            <person name="Sun H."/>
            <person name="LaButti K.M."/>
            <person name="Schmutz J."/>
            <person name="Jabbour D."/>
            <person name="Luo H."/>
            <person name="Baker S.E."/>
            <person name="Pisabarro A.G."/>
            <person name="Walton J.D."/>
            <person name="Blanchette R.A."/>
            <person name="Henrissat B."/>
            <person name="Martin F."/>
            <person name="Cullen D."/>
            <person name="Hibbett D.S."/>
            <person name="Grigoriev I.V."/>
        </authorList>
    </citation>
    <scope>NUCLEOTIDE SEQUENCE [LARGE SCALE GENOMIC DNA]</scope>
    <source>
        <strain evidence="12">PC15</strain>
    </source>
</reference>
<dbReference type="PRINTS" id="PR00385">
    <property type="entry name" value="P450"/>
</dbReference>
<evidence type="ECO:0000256" key="4">
    <source>
        <dbReference type="ARBA" id="ARBA00022617"/>
    </source>
</evidence>
<evidence type="ECO:0000256" key="3">
    <source>
        <dbReference type="ARBA" id="ARBA00010617"/>
    </source>
</evidence>
<dbReference type="VEuPathDB" id="FungiDB:PLEOSDRAFT_33357"/>
<keyword evidence="4 9" id="KW-0349">Heme</keyword>
<accession>A0A067N8M7</accession>
<dbReference type="GO" id="GO:0016705">
    <property type="term" value="F:oxidoreductase activity, acting on paired donors, with incorporation or reduction of molecular oxygen"/>
    <property type="evidence" value="ECO:0007669"/>
    <property type="project" value="InterPro"/>
</dbReference>
<keyword evidence="6 10" id="KW-0560">Oxidoreductase</keyword>
<evidence type="ECO:0008006" key="13">
    <source>
        <dbReference type="Google" id="ProtNLM"/>
    </source>
</evidence>
<evidence type="ECO:0000256" key="7">
    <source>
        <dbReference type="ARBA" id="ARBA00023004"/>
    </source>
</evidence>
<dbReference type="Pfam" id="PF00067">
    <property type="entry name" value="p450"/>
    <property type="match status" value="1"/>
</dbReference>
<dbReference type="AlphaFoldDB" id="A0A067N8M7"/>
<dbReference type="HOGENOM" id="CLU_001570_2_3_1"/>
<keyword evidence="8 10" id="KW-0503">Monooxygenase</keyword>
<dbReference type="GO" id="GO:0005506">
    <property type="term" value="F:iron ion binding"/>
    <property type="evidence" value="ECO:0007669"/>
    <property type="project" value="InterPro"/>
</dbReference>
<dbReference type="InterPro" id="IPR001128">
    <property type="entry name" value="Cyt_P450"/>
</dbReference>
<keyword evidence="5 9" id="KW-0479">Metal-binding</keyword>
<keyword evidence="7 9" id="KW-0408">Iron</keyword>
<feature type="binding site" description="axial binding residue" evidence="9">
    <location>
        <position position="439"/>
    </location>
    <ligand>
        <name>heme</name>
        <dbReference type="ChEBI" id="CHEBI:30413"/>
    </ligand>
    <ligandPart>
        <name>Fe</name>
        <dbReference type="ChEBI" id="CHEBI:18248"/>
    </ligandPart>
</feature>
<dbReference type="InterPro" id="IPR036396">
    <property type="entry name" value="Cyt_P450_sf"/>
</dbReference>
<evidence type="ECO:0000313" key="12">
    <source>
        <dbReference type="Proteomes" id="UP000027073"/>
    </source>
</evidence>
<dbReference type="EMBL" id="KL198011">
    <property type="protein sequence ID" value="KDQ24209.1"/>
    <property type="molecule type" value="Genomic_DNA"/>
</dbReference>
<dbReference type="Gene3D" id="1.10.630.10">
    <property type="entry name" value="Cytochrome P450"/>
    <property type="match status" value="1"/>
</dbReference>
<dbReference type="SUPFAM" id="SSF48264">
    <property type="entry name" value="Cytochrome P450"/>
    <property type="match status" value="1"/>
</dbReference>
<comment type="similarity">
    <text evidence="3 10">Belongs to the cytochrome P450 family.</text>
</comment>
<dbReference type="GO" id="GO:0004497">
    <property type="term" value="F:monooxygenase activity"/>
    <property type="evidence" value="ECO:0007669"/>
    <property type="project" value="UniProtKB-KW"/>
</dbReference>
<dbReference type="PANTHER" id="PTHR46300:SF5">
    <property type="entry name" value="CYTOCHROME P450"/>
    <property type="match status" value="1"/>
</dbReference>
<proteinExistence type="inferred from homology"/>
<organism evidence="11 12">
    <name type="scientific">Pleurotus ostreatus (strain PC15)</name>
    <name type="common">Oyster mushroom</name>
    <dbReference type="NCBI Taxonomy" id="1137138"/>
    <lineage>
        <taxon>Eukaryota</taxon>
        <taxon>Fungi</taxon>
        <taxon>Dikarya</taxon>
        <taxon>Basidiomycota</taxon>
        <taxon>Agaricomycotina</taxon>
        <taxon>Agaricomycetes</taxon>
        <taxon>Agaricomycetidae</taxon>
        <taxon>Agaricales</taxon>
        <taxon>Pleurotineae</taxon>
        <taxon>Pleurotaceae</taxon>
        <taxon>Pleurotus</taxon>
    </lineage>
</organism>
<comment type="cofactor">
    <cofactor evidence="1 9">
        <name>heme</name>
        <dbReference type="ChEBI" id="CHEBI:30413"/>
    </cofactor>
</comment>
<dbReference type="CDD" id="cd11065">
    <property type="entry name" value="CYP64-like"/>
    <property type="match status" value="1"/>
</dbReference>